<keyword evidence="2" id="KW-1185">Reference proteome</keyword>
<dbReference type="Proteomes" id="UP001484097">
    <property type="component" value="Unassembled WGS sequence"/>
</dbReference>
<accession>A0ABV0IE55</accession>
<proteinExistence type="predicted"/>
<dbReference type="RefSeq" id="WP_347918487.1">
    <property type="nucleotide sequence ID" value="NZ_JBDXMX010000001.1"/>
</dbReference>
<reference evidence="1 2" key="1">
    <citation type="submission" date="2024-05" db="EMBL/GenBank/DDBJ databases">
        <authorList>
            <person name="Yi C."/>
        </authorList>
    </citation>
    <scope>NUCLEOTIDE SEQUENCE [LARGE SCALE GENOMIC DNA]</scope>
    <source>
        <strain evidence="1 2">XS13</strain>
    </source>
</reference>
<organism evidence="1 2">
    <name type="scientific">Citricoccus nitrophenolicus</name>
    <dbReference type="NCBI Taxonomy" id="863575"/>
    <lineage>
        <taxon>Bacteria</taxon>
        <taxon>Bacillati</taxon>
        <taxon>Actinomycetota</taxon>
        <taxon>Actinomycetes</taxon>
        <taxon>Micrococcales</taxon>
        <taxon>Micrococcaceae</taxon>
        <taxon>Citricoccus</taxon>
    </lineage>
</organism>
<protein>
    <recommendedName>
        <fullName evidence="3">SUKH-4 immunity protein of toxin-antitoxin system</fullName>
    </recommendedName>
</protein>
<evidence type="ECO:0000313" key="1">
    <source>
        <dbReference type="EMBL" id="MEO9246448.1"/>
    </source>
</evidence>
<evidence type="ECO:0008006" key="3">
    <source>
        <dbReference type="Google" id="ProtNLM"/>
    </source>
</evidence>
<comment type="caution">
    <text evidence="1">The sequence shown here is derived from an EMBL/GenBank/DDBJ whole genome shotgun (WGS) entry which is preliminary data.</text>
</comment>
<dbReference type="EMBL" id="JBDXMX010000001">
    <property type="protein sequence ID" value="MEO9246448.1"/>
    <property type="molecule type" value="Genomic_DNA"/>
</dbReference>
<evidence type="ECO:0000313" key="2">
    <source>
        <dbReference type="Proteomes" id="UP001484097"/>
    </source>
</evidence>
<sequence length="217" mass="23280">MTTTMSISEAREKLGTLAGLPVTSIEAAKILAALGITVAPEKPEPGIYLGALGTVLNRPVLVDRDATIYYLNDDGVCIEGSLHTAAEFAALTPARVVSEAEYLRLVNLRADEDRNPADAQYAPAEPPVITEEEVGELWDMQRTLYLSSWDKQPPVHRRIITATVNAALREHGGARELPWLEEVEEAISHAPRVMGSIDAASASIAVMALLGGGDRGE</sequence>
<gene>
    <name evidence="1" type="ORF">ABDK96_01990</name>
</gene>
<name>A0ABV0IE55_9MICC</name>